<name>A0A5B0ASK4_9ACTN</name>
<dbReference type="EMBL" id="VDFC01000046">
    <property type="protein sequence ID" value="KAA0932092.1"/>
    <property type="molecule type" value="Genomic_DNA"/>
</dbReference>
<gene>
    <name evidence="2" type="ORF">FGF04_25075</name>
</gene>
<evidence type="ECO:0000256" key="1">
    <source>
        <dbReference type="SAM" id="MobiDB-lite"/>
    </source>
</evidence>
<proteinExistence type="predicted"/>
<accession>A0A5B0ASK4</accession>
<feature type="region of interest" description="Disordered" evidence="1">
    <location>
        <begin position="115"/>
        <end position="141"/>
    </location>
</feature>
<sequence>MHRGLAVAAVGAGPADPAVPPAPGPAPLGAGLLPILARGVVAVVGVLPVRVRERGRVRPARFGGGAAPRAGKGAVEVPVARVAVVHDAGRLNSAKVTVPGAAVKVLCRTARSAWPGEDRTDQGRTIRRLPSSSRRNRYVPYPLTPAPPRPYCLANISNV</sequence>
<dbReference type="AlphaFoldDB" id="A0A5B0ASK4"/>
<organism evidence="2 3">
    <name type="scientific">Streptomyces apricus</name>
    <dbReference type="NCBI Taxonomy" id="1828112"/>
    <lineage>
        <taxon>Bacteria</taxon>
        <taxon>Bacillati</taxon>
        <taxon>Actinomycetota</taxon>
        <taxon>Actinomycetes</taxon>
        <taxon>Kitasatosporales</taxon>
        <taxon>Streptomycetaceae</taxon>
        <taxon>Streptomyces</taxon>
    </lineage>
</organism>
<protein>
    <submittedName>
        <fullName evidence="2">Uncharacterized protein</fullName>
    </submittedName>
</protein>
<reference evidence="2 3" key="1">
    <citation type="submission" date="2019-05" db="EMBL/GenBank/DDBJ databases">
        <authorList>
            <person name="Hariharan J."/>
            <person name="Choudoir M.J."/>
            <person name="Diebold P."/>
            <person name="Panke-Buisse K."/>
            <person name="Buckley D.H."/>
        </authorList>
    </citation>
    <scope>NUCLEOTIDE SEQUENCE [LARGE SCALE GENOMIC DNA]</scope>
    <source>
        <strain evidence="2 3">SUN51</strain>
    </source>
</reference>
<dbReference type="Proteomes" id="UP000324965">
    <property type="component" value="Unassembled WGS sequence"/>
</dbReference>
<comment type="caution">
    <text evidence="2">The sequence shown here is derived from an EMBL/GenBank/DDBJ whole genome shotgun (WGS) entry which is preliminary data.</text>
</comment>
<evidence type="ECO:0000313" key="2">
    <source>
        <dbReference type="EMBL" id="KAA0932092.1"/>
    </source>
</evidence>
<keyword evidence="3" id="KW-1185">Reference proteome</keyword>
<evidence type="ECO:0000313" key="3">
    <source>
        <dbReference type="Proteomes" id="UP000324965"/>
    </source>
</evidence>